<proteinExistence type="predicted"/>
<dbReference type="EMBL" id="JAZGQL010000028">
    <property type="protein sequence ID" value="MEE6310722.1"/>
    <property type="molecule type" value="Genomic_DNA"/>
</dbReference>
<sequence length="78" mass="8264">MHEDQVLADQVVARLVQDERTRLQDIAVEVQNAVAILSGRVDTAELIFVAGGLAWQTIGIADVCNALESCDGDDPAGS</sequence>
<accession>A0ABU7SLF7</accession>
<evidence type="ECO:0000313" key="2">
    <source>
        <dbReference type="EMBL" id="MEE6310722.1"/>
    </source>
</evidence>
<evidence type="ECO:0000313" key="3">
    <source>
        <dbReference type="Proteomes" id="UP001339911"/>
    </source>
</evidence>
<dbReference type="PROSITE" id="PS50914">
    <property type="entry name" value="BON"/>
    <property type="match status" value="1"/>
</dbReference>
<reference evidence="2 3" key="1">
    <citation type="submission" date="2024-01" db="EMBL/GenBank/DDBJ databases">
        <title>Genome insights into Plantactinospora veratri sp. nov.</title>
        <authorList>
            <person name="Wang L."/>
        </authorList>
    </citation>
    <scope>NUCLEOTIDE SEQUENCE [LARGE SCALE GENOMIC DNA]</scope>
    <source>
        <strain evidence="2 3">NEAU-FHS4</strain>
    </source>
</reference>
<protein>
    <submittedName>
        <fullName evidence="2">BON domain-containing protein</fullName>
    </submittedName>
</protein>
<keyword evidence="3" id="KW-1185">Reference proteome</keyword>
<comment type="caution">
    <text evidence="2">The sequence shown here is derived from an EMBL/GenBank/DDBJ whole genome shotgun (WGS) entry which is preliminary data.</text>
</comment>
<evidence type="ECO:0000259" key="1">
    <source>
        <dbReference type="PROSITE" id="PS50914"/>
    </source>
</evidence>
<dbReference type="RefSeq" id="WP_331210750.1">
    <property type="nucleotide sequence ID" value="NZ_JAZGQL010000028.1"/>
</dbReference>
<name>A0ABU7SLF7_9ACTN</name>
<organism evidence="2 3">
    <name type="scientific">Plantactinospora veratri</name>
    <dbReference type="NCBI Taxonomy" id="1436122"/>
    <lineage>
        <taxon>Bacteria</taxon>
        <taxon>Bacillati</taxon>
        <taxon>Actinomycetota</taxon>
        <taxon>Actinomycetes</taxon>
        <taxon>Micromonosporales</taxon>
        <taxon>Micromonosporaceae</taxon>
        <taxon>Plantactinospora</taxon>
    </lineage>
</organism>
<dbReference type="Pfam" id="PF04972">
    <property type="entry name" value="BON"/>
    <property type="match status" value="1"/>
</dbReference>
<feature type="domain" description="BON" evidence="1">
    <location>
        <begin position="3"/>
        <end position="71"/>
    </location>
</feature>
<gene>
    <name evidence="2" type="ORF">V1634_28155</name>
</gene>
<dbReference type="InterPro" id="IPR007055">
    <property type="entry name" value="BON_dom"/>
</dbReference>
<dbReference type="Proteomes" id="UP001339911">
    <property type="component" value="Unassembled WGS sequence"/>
</dbReference>